<protein>
    <submittedName>
        <fullName evidence="1">Uncharacterized protein</fullName>
    </submittedName>
</protein>
<accession>A0A146LKQ2</accession>
<evidence type="ECO:0000313" key="1">
    <source>
        <dbReference type="EMBL" id="JAQ07416.1"/>
    </source>
</evidence>
<proteinExistence type="predicted"/>
<gene>
    <name evidence="1" type="ORF">g.7825</name>
</gene>
<organism evidence="1">
    <name type="scientific">Lygus hesperus</name>
    <name type="common">Western plant bug</name>
    <dbReference type="NCBI Taxonomy" id="30085"/>
    <lineage>
        <taxon>Eukaryota</taxon>
        <taxon>Metazoa</taxon>
        <taxon>Ecdysozoa</taxon>
        <taxon>Arthropoda</taxon>
        <taxon>Hexapoda</taxon>
        <taxon>Insecta</taxon>
        <taxon>Pterygota</taxon>
        <taxon>Neoptera</taxon>
        <taxon>Paraneoptera</taxon>
        <taxon>Hemiptera</taxon>
        <taxon>Heteroptera</taxon>
        <taxon>Panheteroptera</taxon>
        <taxon>Cimicomorpha</taxon>
        <taxon>Miridae</taxon>
        <taxon>Mirini</taxon>
        <taxon>Lygus</taxon>
    </lineage>
</organism>
<feature type="non-terminal residue" evidence="1">
    <location>
        <position position="1"/>
    </location>
</feature>
<reference evidence="1" key="1">
    <citation type="journal article" date="2016" name="Gigascience">
        <title>De novo construction of an expanded transcriptome assembly for the western tarnished plant bug, Lygus hesperus.</title>
        <authorList>
            <person name="Tassone E.E."/>
            <person name="Geib S.M."/>
            <person name="Hall B."/>
            <person name="Fabrick J.A."/>
            <person name="Brent C.S."/>
            <person name="Hull J.J."/>
        </authorList>
    </citation>
    <scope>NUCLEOTIDE SEQUENCE</scope>
</reference>
<name>A0A146LKQ2_LYGHE</name>
<dbReference type="EMBL" id="GDHC01011213">
    <property type="protein sequence ID" value="JAQ07416.1"/>
    <property type="molecule type" value="Transcribed_RNA"/>
</dbReference>
<dbReference type="AlphaFoldDB" id="A0A146LKQ2"/>
<sequence>FLYFIVLDTYIKGKKLSDKESGKLQVLTMSRSLRFFRRPRTKYIVTGTAAASVALLLFPSKELLPRPLLPLRVLAEGVGRAGRCAVVGGQIYLDYTYHLHAP</sequence>